<evidence type="ECO:0000313" key="2">
    <source>
        <dbReference type="Proteomes" id="UP000002162"/>
    </source>
</evidence>
<gene>
    <name evidence="1" type="ordered locus">UPA3_0174</name>
</gene>
<evidence type="ECO:0000313" key="1">
    <source>
        <dbReference type="EMBL" id="ACA32795.1"/>
    </source>
</evidence>
<reference evidence="1 2" key="1">
    <citation type="submission" date="2008-02" db="EMBL/GenBank/DDBJ databases">
        <title>Genome sequence of Ureaplasma parvum serovar 3.</title>
        <authorList>
            <person name="Methe B.A."/>
            <person name="Glass J."/>
            <person name="Waites K."/>
            <person name="Shrivastava S."/>
        </authorList>
    </citation>
    <scope>NUCLEOTIDE SEQUENCE [LARGE SCALE GENOMIC DNA]</scope>
    <source>
        <strain evidence="2">ATCC 27815 / 27 / NCTC 11736</strain>
    </source>
</reference>
<name>A0A2C9DY48_UREP2</name>
<organism evidence="1 2">
    <name type="scientific">Ureaplasma parvum serovar 3 (strain ATCC 27815 / 27 / NCTC 11736)</name>
    <dbReference type="NCBI Taxonomy" id="505682"/>
    <lineage>
        <taxon>Bacteria</taxon>
        <taxon>Bacillati</taxon>
        <taxon>Mycoplasmatota</taxon>
        <taxon>Mycoplasmoidales</taxon>
        <taxon>Mycoplasmoidaceae</taxon>
        <taxon>Ureaplasma</taxon>
    </lineage>
</organism>
<dbReference type="AlphaFoldDB" id="A0A2C9DY48"/>
<dbReference type="GeneID" id="29672182"/>
<dbReference type="EMBL" id="CP000942">
    <property type="protein sequence ID" value="ACA32795.1"/>
    <property type="molecule type" value="Genomic_DNA"/>
</dbReference>
<dbReference type="RefSeq" id="WP_012316987.1">
    <property type="nucleotide sequence ID" value="NC_010503.1"/>
</dbReference>
<proteinExistence type="predicted"/>
<sequence>MSNIYLDELEGYSQKNIEDSIDSLIEPNQKPIHLCPFRILKGFIKITNTGEQSLLVNDKDFSTVWNIKASNEPIIAYWDKSFTYNFKGSLNYISKDYARIDPSNTTLKNNFKPYYFQAWVQNYSQANNVSTIVFNDKEHTVIKTITTVTLIVKYPSVYEDEIYQNEQGNLVSHKAKFKQWTTDMLKEYLFIIPDEHAQANQWLMVNEVIPFYSTTSKRYEGAQITLTNVNDLLTSSGNDILATIQPCQPGDGYLWPVIQNGKLTYDERKEKPLGVKSIQLLTNGPYALNSMLITGRTYNNDTRELSANKRLLLYKAKIPVASKFFNVSAPTSNYVYLYNAFFEIEKIYKDQYEKQKDFTFDHNANIKLNGGLLLNHKWDASNNALSYEDNRYPFKLWDEGFKIHASFFNFKLGGTGAQKGGSLTENAEQKKPLADAVVTGQVAGEVVSTVFESIGRNVSQGFNLNNLGLWSFNMGFAKTKAEQIKEATKIGLNNITMPPGTNLHTFLNHNAFMYDLIKYLPYSYKETIRQNLGELIDNTPLSLGKVRRGIVDILYPGWTKVEDATGYNMSNIWLNTRGFNFIAPCLPLELEVSNKLKADLINLDIFTNKPAKTFSPLGIPAIACCYHFDITDRFAKFVDDELKVFDTELIGQTTYRDGTYIRKDKKPLYWDSFCEALPPNTPLSYEPAVINIASGKREDVNRVKYPYVIDTIDIKGLGKCDIKLTAFSGFYSPDARLKDEFKNVYEAIFESNGKYTDDMSQWSNYINFSTLDEINSVGTKLSYPKPPVETDFLKNTKTNSDDGVNASLQTINETLYKVGDNSLLSATQYRKPRFYFYEPDSSKLANLFGYGSYTNKLNYLFGGSNLSDVIVANKVIAYSFVFKWDFNYREWLNLGSVNKTKRNLKLTFEIESNWIQKGWTNQFNVDNSFQSANNFVGFELTKDNKLKYGGNYAVDLNTPNKKSTISTFSIKADVYDLLISKPNNSSIHINLGEVDDKLEFNLVAINQEFSVNSVVDNKENISVSVKPNENKYIILTKINENTFKIELKDYESTTKDIVYSIEPTNRVNYRLVSNYLPTYKIEKPFDLSDANKANIYIDDRGNEKEISKNNKPIDEFKGEDNERRLFKTTPFDLSDVIKELETNNCIKSKTIKLKTIELVE</sequence>
<dbReference type="HOGENOM" id="CLU_275327_0_0_14"/>
<dbReference type="Proteomes" id="UP000002162">
    <property type="component" value="Chromosome"/>
</dbReference>
<protein>
    <submittedName>
        <fullName evidence="1">Uncharacterized protein</fullName>
    </submittedName>
</protein>
<accession>A0A2C9DY48</accession>
<dbReference type="KEGG" id="upa:UPA3_0174"/>